<dbReference type="Pfam" id="PF07722">
    <property type="entry name" value="Peptidase_C26"/>
    <property type="match status" value="1"/>
</dbReference>
<name>A0A7X3G988_9STRE</name>
<dbReference type="FunFam" id="3.40.50.880:FF:000030">
    <property type="entry name" value="Gamma-glutamyl-gamma-aminobutyrate hydrolase PuuD"/>
    <property type="match status" value="1"/>
</dbReference>
<protein>
    <submittedName>
        <fullName evidence="1">Gamma-glutamyl-gamma-aminobutyrate hydrolase family protein</fullName>
    </submittedName>
</protein>
<accession>A0A7X3G988</accession>
<evidence type="ECO:0000313" key="2">
    <source>
        <dbReference type="Proteomes" id="UP000461595"/>
    </source>
</evidence>
<dbReference type="InterPro" id="IPR029062">
    <property type="entry name" value="Class_I_gatase-like"/>
</dbReference>
<dbReference type="CDD" id="cd01745">
    <property type="entry name" value="GATase1_2"/>
    <property type="match status" value="1"/>
</dbReference>
<proteinExistence type="predicted"/>
<dbReference type="InterPro" id="IPR044668">
    <property type="entry name" value="PuuD-like"/>
</dbReference>
<dbReference type="PANTHER" id="PTHR43235:SF1">
    <property type="entry name" value="GLUTAMINE AMIDOTRANSFERASE PB2B2.05-RELATED"/>
    <property type="match status" value="1"/>
</dbReference>
<dbReference type="SUPFAM" id="SSF52317">
    <property type="entry name" value="Class I glutamine amidotransferase-like"/>
    <property type="match status" value="1"/>
</dbReference>
<dbReference type="GO" id="GO:0033969">
    <property type="term" value="F:gamma-glutamyl-gamma-aminobutyrate hydrolase activity"/>
    <property type="evidence" value="ECO:0007669"/>
    <property type="project" value="TreeGrafter"/>
</dbReference>
<dbReference type="Proteomes" id="UP000461595">
    <property type="component" value="Unassembled WGS sequence"/>
</dbReference>
<dbReference type="PANTHER" id="PTHR43235">
    <property type="entry name" value="GLUTAMINE AMIDOTRANSFERASE PB2B2.05-RELATED"/>
    <property type="match status" value="1"/>
</dbReference>
<dbReference type="EMBL" id="WSRS01000076">
    <property type="protein sequence ID" value="MVX59475.1"/>
    <property type="molecule type" value="Genomic_DNA"/>
</dbReference>
<dbReference type="InterPro" id="IPR011697">
    <property type="entry name" value="Peptidase_C26"/>
</dbReference>
<gene>
    <name evidence="1" type="ORF">E5983_07500</name>
</gene>
<sequence>MKRPLIGISGSVLLTSYGSSEGYRRAYVNEDYVQSVLQNGGIPFILPVVDDEEVLSTYIDQLDGLILSGGHDVTPQYYGEEPMQKIGETWELRDWFDSLLVEKALAKGIPVLGICRGMQVMNVLHGGSLWQDLSYMQDVEIKHLQGHSPELVTHLVDIEEGSQLHELMGENHVMVNTFHHQAVRELGQGFKATAFSADGIVEAIEHEDYPFYLGVQWHPEMLHTSVPLMNQLFAGLIQAAQK</sequence>
<evidence type="ECO:0000313" key="1">
    <source>
        <dbReference type="EMBL" id="MVX59475.1"/>
    </source>
</evidence>
<dbReference type="AlphaFoldDB" id="A0A7X3G988"/>
<dbReference type="PROSITE" id="PS51273">
    <property type="entry name" value="GATASE_TYPE_1"/>
    <property type="match status" value="1"/>
</dbReference>
<dbReference type="GO" id="GO:0006598">
    <property type="term" value="P:polyamine catabolic process"/>
    <property type="evidence" value="ECO:0007669"/>
    <property type="project" value="TreeGrafter"/>
</dbReference>
<comment type="caution">
    <text evidence="1">The sequence shown here is derived from an EMBL/GenBank/DDBJ whole genome shotgun (WGS) entry which is preliminary data.</text>
</comment>
<dbReference type="GO" id="GO:0005829">
    <property type="term" value="C:cytosol"/>
    <property type="evidence" value="ECO:0007669"/>
    <property type="project" value="TreeGrafter"/>
</dbReference>
<organism evidence="1 2">
    <name type="scientific">Streptococcus danieliae</name>
    <dbReference type="NCBI Taxonomy" id="747656"/>
    <lineage>
        <taxon>Bacteria</taxon>
        <taxon>Bacillati</taxon>
        <taxon>Bacillota</taxon>
        <taxon>Bacilli</taxon>
        <taxon>Lactobacillales</taxon>
        <taxon>Streptococcaceae</taxon>
        <taxon>Streptococcus</taxon>
    </lineage>
</organism>
<dbReference type="RefSeq" id="WP_160333248.1">
    <property type="nucleotide sequence ID" value="NZ_WSRS01000076.1"/>
</dbReference>
<keyword evidence="1" id="KW-0378">Hydrolase</keyword>
<dbReference type="OrthoDB" id="9813383at2"/>
<dbReference type="Gene3D" id="3.40.50.880">
    <property type="match status" value="1"/>
</dbReference>
<reference evidence="1 2" key="1">
    <citation type="submission" date="2019-12" db="EMBL/GenBank/DDBJ databases">
        <title>Microbes associate with the intestines of laboratory mice.</title>
        <authorList>
            <person name="Navarre W."/>
            <person name="Wong E."/>
        </authorList>
    </citation>
    <scope>NUCLEOTIDE SEQUENCE [LARGE SCALE GENOMIC DNA]</scope>
    <source>
        <strain evidence="1 2">NM51_B2-22</strain>
    </source>
</reference>